<sequence length="447" mass="46610">VLKMRSKRRAAFLGARCGAACPLISVGMSALGQLPTKRRLTSAWPHSSSTSCWRAGRELAAVGPLGRLPPSAACLASPRWLACVEGLARPKFAQARLDEILLARLATAWSHPRLAHSSSSSSGGGAAVRGGGDGAGAGARGARANLLAHRPAQAGPLLSAAAVTCWRTSGFRLRQPFCPATPHGLGRDQLDYAELSRLPESERSIHGAVAAASGTAGDEAASAPATAAAGLAESASSAAIADDDDSFRGGRFRPGLLGRLAATQSELLESLVRGILDQLAALLESLAGHFPVWSAERRTGLAACSWPSETRCRPAVRASIACQPAVFGPLWRRLAAGLNRLLMRTAAGHAVSATPAACSSRAHSHQGYSCRLFAQYCGRGPDRLLAETPRLLPGLGLARGTAALLRQRAGRTAARWRRSAENAAGSGRVSSLTPEERWPCRKPHAPD</sequence>
<keyword evidence="2" id="KW-1185">Reference proteome</keyword>
<dbReference type="Proteomes" id="UP000095280">
    <property type="component" value="Unplaced"/>
</dbReference>
<evidence type="ECO:0000256" key="1">
    <source>
        <dbReference type="SAM" id="MobiDB-lite"/>
    </source>
</evidence>
<evidence type="ECO:0000313" key="2">
    <source>
        <dbReference type="Proteomes" id="UP000095280"/>
    </source>
</evidence>
<protein>
    <submittedName>
        <fullName evidence="3">WASH-7_N domain-containing protein</fullName>
    </submittedName>
</protein>
<feature type="region of interest" description="Disordered" evidence="1">
    <location>
        <begin position="114"/>
        <end position="135"/>
    </location>
</feature>
<evidence type="ECO:0000313" key="3">
    <source>
        <dbReference type="WBParaSite" id="maker-unitig_31559-snap-gene-0.1-mRNA-1"/>
    </source>
</evidence>
<reference evidence="3" key="1">
    <citation type="submission" date="2016-11" db="UniProtKB">
        <authorList>
            <consortium name="WormBaseParasite"/>
        </authorList>
    </citation>
    <scope>IDENTIFICATION</scope>
</reference>
<feature type="region of interest" description="Disordered" evidence="1">
    <location>
        <begin position="416"/>
        <end position="447"/>
    </location>
</feature>
<accession>A0A1I8FF75</accession>
<proteinExistence type="predicted"/>
<organism evidence="2 3">
    <name type="scientific">Macrostomum lignano</name>
    <dbReference type="NCBI Taxonomy" id="282301"/>
    <lineage>
        <taxon>Eukaryota</taxon>
        <taxon>Metazoa</taxon>
        <taxon>Spiralia</taxon>
        <taxon>Lophotrochozoa</taxon>
        <taxon>Platyhelminthes</taxon>
        <taxon>Rhabditophora</taxon>
        <taxon>Macrostomorpha</taxon>
        <taxon>Macrostomida</taxon>
        <taxon>Macrostomidae</taxon>
        <taxon>Macrostomum</taxon>
    </lineage>
</organism>
<dbReference type="AlphaFoldDB" id="A0A1I8FF75"/>
<feature type="compositionally biased region" description="Basic and acidic residues" evidence="1">
    <location>
        <begin position="434"/>
        <end position="447"/>
    </location>
</feature>
<name>A0A1I8FF75_9PLAT</name>
<feature type="compositionally biased region" description="Gly residues" evidence="1">
    <location>
        <begin position="122"/>
        <end position="135"/>
    </location>
</feature>
<dbReference type="WBParaSite" id="maker-unitig_31559-snap-gene-0.1-mRNA-1">
    <property type="protein sequence ID" value="maker-unitig_31559-snap-gene-0.1-mRNA-1"/>
    <property type="gene ID" value="maker-unitig_31559-snap-gene-0.1"/>
</dbReference>